<dbReference type="PANTHER" id="PTHR21397">
    <property type="entry name" value="CHROMATIN COMPLEXES SUBUNIT BAP18-RELATED"/>
    <property type="match status" value="1"/>
</dbReference>
<keyword evidence="8 9" id="KW-0472">Membrane</keyword>
<evidence type="ECO:0000256" key="3">
    <source>
        <dbReference type="ARBA" id="ARBA00020105"/>
    </source>
</evidence>
<dbReference type="Pfam" id="PF21203">
    <property type="entry name" value="ECM10"/>
    <property type="match status" value="1"/>
</dbReference>
<evidence type="ECO:0000256" key="10">
    <source>
        <dbReference type="SAM" id="SignalP"/>
    </source>
</evidence>
<dbReference type="WBParaSite" id="PgB01_g053_t01">
    <property type="protein sequence ID" value="PgB01_g053_t01"/>
    <property type="gene ID" value="PgB01_g053"/>
</dbReference>
<keyword evidence="4 9" id="KW-0812">Transmembrane</keyword>
<keyword evidence="7 9" id="KW-1133">Transmembrane helix</keyword>
<dbReference type="CDD" id="cd22209">
    <property type="entry name" value="EMC10"/>
    <property type="match status" value="1"/>
</dbReference>
<protein>
    <recommendedName>
        <fullName evidence="3">ER membrane protein complex subunit 10</fullName>
    </recommendedName>
</protein>
<keyword evidence="11" id="KW-1185">Reference proteome</keyword>
<evidence type="ECO:0000256" key="2">
    <source>
        <dbReference type="ARBA" id="ARBA00007695"/>
    </source>
</evidence>
<evidence type="ECO:0000256" key="1">
    <source>
        <dbReference type="ARBA" id="ARBA00004115"/>
    </source>
</evidence>
<comment type="subcellular location">
    <subcellularLocation>
        <location evidence="1">Endoplasmic reticulum membrane</location>
        <topology evidence="1">Single-pass type I membrane protein</topology>
    </subcellularLocation>
</comment>
<accession>A0A914ZDX2</accession>
<dbReference type="Proteomes" id="UP000887569">
    <property type="component" value="Unplaced"/>
</dbReference>
<evidence type="ECO:0000256" key="7">
    <source>
        <dbReference type="ARBA" id="ARBA00022989"/>
    </source>
</evidence>
<sequence>MLLRWILSIFGILSLVICDWRIPLEYSLSDNDLFIPLGIISVERNFNGNYTGRFISSADTNELIKRMHHAATEHSLYRVRIKDDSGHIQGYNHPCLMLRANLAHQFRISMDTDRQLVHSLAVFPENLFVAGPDYERCASHEIFSNATLRGSVALNTVGELPVPDTMSYIQKMVKERLARQHGAQQDNRSFLQKYWMYIAAGFIFILISNAAASEQNAE</sequence>
<proteinExistence type="inferred from homology"/>
<dbReference type="GO" id="GO:0072546">
    <property type="term" value="C:EMC complex"/>
    <property type="evidence" value="ECO:0007669"/>
    <property type="project" value="TreeGrafter"/>
</dbReference>
<evidence type="ECO:0000256" key="5">
    <source>
        <dbReference type="ARBA" id="ARBA00022729"/>
    </source>
</evidence>
<evidence type="ECO:0000313" key="12">
    <source>
        <dbReference type="WBParaSite" id="PgB01_g053_t01"/>
    </source>
</evidence>
<evidence type="ECO:0000256" key="9">
    <source>
        <dbReference type="SAM" id="Phobius"/>
    </source>
</evidence>
<organism evidence="11 12">
    <name type="scientific">Parascaris univalens</name>
    <name type="common">Nematode worm</name>
    <dbReference type="NCBI Taxonomy" id="6257"/>
    <lineage>
        <taxon>Eukaryota</taxon>
        <taxon>Metazoa</taxon>
        <taxon>Ecdysozoa</taxon>
        <taxon>Nematoda</taxon>
        <taxon>Chromadorea</taxon>
        <taxon>Rhabditida</taxon>
        <taxon>Spirurina</taxon>
        <taxon>Ascaridomorpha</taxon>
        <taxon>Ascaridoidea</taxon>
        <taxon>Ascarididae</taxon>
        <taxon>Parascaris</taxon>
    </lineage>
</organism>
<evidence type="ECO:0000256" key="4">
    <source>
        <dbReference type="ARBA" id="ARBA00022692"/>
    </source>
</evidence>
<evidence type="ECO:0000313" key="11">
    <source>
        <dbReference type="Proteomes" id="UP000887569"/>
    </source>
</evidence>
<feature type="chain" id="PRO_5041150378" description="ER membrane protein complex subunit 10" evidence="10">
    <location>
        <begin position="19"/>
        <end position="218"/>
    </location>
</feature>
<evidence type="ECO:0000256" key="8">
    <source>
        <dbReference type="ARBA" id="ARBA00023136"/>
    </source>
</evidence>
<reference evidence="12 13" key="1">
    <citation type="submission" date="2022-11" db="UniProtKB">
        <authorList>
            <consortium name="WormBaseParasite"/>
        </authorList>
    </citation>
    <scope>IDENTIFICATION</scope>
</reference>
<keyword evidence="5 10" id="KW-0732">Signal</keyword>
<dbReference type="PANTHER" id="PTHR21397:SF4">
    <property type="entry name" value="ER MEMBRANE PROTEIN COMPLEX SUBUNIT 10"/>
    <property type="match status" value="1"/>
</dbReference>
<evidence type="ECO:0000256" key="6">
    <source>
        <dbReference type="ARBA" id="ARBA00022824"/>
    </source>
</evidence>
<keyword evidence="6" id="KW-0256">Endoplasmic reticulum</keyword>
<dbReference type="AlphaFoldDB" id="A0A914ZDX2"/>
<evidence type="ECO:0000313" key="13">
    <source>
        <dbReference type="WBParaSite" id="PgB01_g053_t02"/>
    </source>
</evidence>
<name>A0A914ZDX2_PARUN</name>
<feature type="signal peptide" evidence="10">
    <location>
        <begin position="1"/>
        <end position="18"/>
    </location>
</feature>
<dbReference type="WBParaSite" id="PgB01_g053_t02">
    <property type="protein sequence ID" value="PgB01_g053_t02"/>
    <property type="gene ID" value="PgB01_g053"/>
</dbReference>
<feature type="transmembrane region" description="Helical" evidence="9">
    <location>
        <begin position="194"/>
        <end position="212"/>
    </location>
</feature>
<comment type="similarity">
    <text evidence="2">Belongs to the EMC10 family.</text>
</comment>